<gene>
    <name evidence="3" type="ORF">IAB26_00240</name>
</gene>
<dbReference type="Pfam" id="PF13478">
    <property type="entry name" value="XdhC_C"/>
    <property type="match status" value="1"/>
</dbReference>
<dbReference type="Gene3D" id="3.40.50.720">
    <property type="entry name" value="NAD(P)-binding Rossmann-like Domain"/>
    <property type="match status" value="1"/>
</dbReference>
<dbReference type="PANTHER" id="PTHR30388:SF6">
    <property type="entry name" value="XANTHINE DEHYDROGENASE SUBUNIT A-RELATED"/>
    <property type="match status" value="1"/>
</dbReference>
<evidence type="ECO:0000313" key="4">
    <source>
        <dbReference type="Proteomes" id="UP000886886"/>
    </source>
</evidence>
<dbReference type="Pfam" id="PF02625">
    <property type="entry name" value="XdhC_CoxI"/>
    <property type="match status" value="1"/>
</dbReference>
<comment type="caution">
    <text evidence="3">The sequence shown here is derived from an EMBL/GenBank/DDBJ whole genome shotgun (WGS) entry which is preliminary data.</text>
</comment>
<name>A0A9D0ZT74_9FIRM</name>
<reference evidence="3" key="1">
    <citation type="submission" date="2020-10" db="EMBL/GenBank/DDBJ databases">
        <authorList>
            <person name="Gilroy R."/>
        </authorList>
    </citation>
    <scope>NUCLEOTIDE SEQUENCE</scope>
    <source>
        <strain evidence="3">ChiSjej3B21-11622</strain>
    </source>
</reference>
<sequence>MERRAFYRELIRRLESEGRVDVTTWLSGKHQGEKRFGFHGEEAETFRETLRGKIPVIVLGGGHVSLALENILKLLEFHLTVIDDREEFANRERFSLADEVFRMDFETEFPQAVFPEGAYYIIVTRGHQYDYICLKEILKRTSGYIGMIGSRKKVAATFQRLREEGVSEEEIRRVHAPIGLPIGGSTPAEIAVSIAAEIIQVKETSGVQGLEEEVKETLLKEEGPLVMVTVLKKEGSSPRGRGSRMLVGEYGKIKGSIGGGAVEYEAARYAKESLGHELFETVQYRLSDGQAADLGMICGGSIQVLFESL</sequence>
<organism evidence="3 4">
    <name type="scientific">Candidatus Limivivens merdigallinarum</name>
    <dbReference type="NCBI Taxonomy" id="2840859"/>
    <lineage>
        <taxon>Bacteria</taxon>
        <taxon>Bacillati</taxon>
        <taxon>Bacillota</taxon>
        <taxon>Clostridia</taxon>
        <taxon>Lachnospirales</taxon>
        <taxon>Lachnospiraceae</taxon>
        <taxon>Lachnospiraceae incertae sedis</taxon>
        <taxon>Candidatus Limivivens</taxon>
    </lineage>
</organism>
<dbReference type="Proteomes" id="UP000886886">
    <property type="component" value="Unassembled WGS sequence"/>
</dbReference>
<evidence type="ECO:0000313" key="3">
    <source>
        <dbReference type="EMBL" id="HIQ94975.1"/>
    </source>
</evidence>
<accession>A0A9D0ZT74</accession>
<dbReference type="EMBL" id="DVFT01000002">
    <property type="protein sequence ID" value="HIQ94975.1"/>
    <property type="molecule type" value="Genomic_DNA"/>
</dbReference>
<reference evidence="3" key="2">
    <citation type="journal article" date="2021" name="PeerJ">
        <title>Extensive microbial diversity within the chicken gut microbiome revealed by metagenomics and culture.</title>
        <authorList>
            <person name="Gilroy R."/>
            <person name="Ravi A."/>
            <person name="Getino M."/>
            <person name="Pursley I."/>
            <person name="Horton D.L."/>
            <person name="Alikhan N.F."/>
            <person name="Baker D."/>
            <person name="Gharbi K."/>
            <person name="Hall N."/>
            <person name="Watson M."/>
            <person name="Adriaenssens E.M."/>
            <person name="Foster-Nyarko E."/>
            <person name="Jarju S."/>
            <person name="Secka A."/>
            <person name="Antonio M."/>
            <person name="Oren A."/>
            <person name="Chaudhuri R.R."/>
            <person name="La Ragione R."/>
            <person name="Hildebrand F."/>
            <person name="Pallen M.J."/>
        </authorList>
    </citation>
    <scope>NUCLEOTIDE SEQUENCE</scope>
    <source>
        <strain evidence="3">ChiSjej3B21-11622</strain>
    </source>
</reference>
<feature type="domain" description="XdhC Rossmann" evidence="2">
    <location>
        <begin position="56"/>
        <end position="198"/>
    </location>
</feature>
<evidence type="ECO:0000259" key="1">
    <source>
        <dbReference type="Pfam" id="PF02625"/>
    </source>
</evidence>
<feature type="domain" description="XdhC- CoxI" evidence="1">
    <location>
        <begin position="219"/>
        <end position="284"/>
    </location>
</feature>
<dbReference type="InterPro" id="IPR003777">
    <property type="entry name" value="XdhC_CoxI"/>
</dbReference>
<evidence type="ECO:0000259" key="2">
    <source>
        <dbReference type="Pfam" id="PF13478"/>
    </source>
</evidence>
<proteinExistence type="predicted"/>
<dbReference type="PANTHER" id="PTHR30388">
    <property type="entry name" value="ALDEHYDE OXIDOREDUCTASE MOLYBDENUM COFACTOR ASSEMBLY PROTEIN"/>
    <property type="match status" value="1"/>
</dbReference>
<dbReference type="AlphaFoldDB" id="A0A9D0ZT74"/>
<dbReference type="InterPro" id="IPR027051">
    <property type="entry name" value="XdhC_Rossmann_dom"/>
</dbReference>
<protein>
    <submittedName>
        <fullName evidence="3">XdhC family protein</fullName>
    </submittedName>
</protein>
<dbReference type="InterPro" id="IPR052698">
    <property type="entry name" value="MoCofactor_Util/Proc"/>
</dbReference>